<accession>A0A1I4JML9</accession>
<dbReference type="SMART" id="SM00020">
    <property type="entry name" value="Tryp_SPc"/>
    <property type="match status" value="1"/>
</dbReference>
<dbReference type="EMBL" id="FOTW01000006">
    <property type="protein sequence ID" value="SFL67790.1"/>
    <property type="molecule type" value="Genomic_DNA"/>
</dbReference>
<name>A0A1I4JML9_9BURK</name>
<dbReference type="Pfam" id="PF07589">
    <property type="entry name" value="PEP-CTERM"/>
    <property type="match status" value="1"/>
</dbReference>
<evidence type="ECO:0000259" key="2">
    <source>
        <dbReference type="PROSITE" id="PS50240"/>
    </source>
</evidence>
<dbReference type="GO" id="GO:0006508">
    <property type="term" value="P:proteolysis"/>
    <property type="evidence" value="ECO:0007669"/>
    <property type="project" value="InterPro"/>
</dbReference>
<dbReference type="InterPro" id="IPR001254">
    <property type="entry name" value="Trypsin_dom"/>
</dbReference>
<dbReference type="PANTHER" id="PTHR24260">
    <property type="match status" value="1"/>
</dbReference>
<dbReference type="InterPro" id="IPR013424">
    <property type="entry name" value="Ice-binding_C"/>
</dbReference>
<dbReference type="InterPro" id="IPR043504">
    <property type="entry name" value="Peptidase_S1_PA_chymotrypsin"/>
</dbReference>
<protein>
    <submittedName>
        <fullName evidence="3">PEP-CTERM protein-sorting domain-containing protein</fullName>
    </submittedName>
</protein>
<evidence type="ECO:0000313" key="4">
    <source>
        <dbReference type="Proteomes" id="UP000199470"/>
    </source>
</evidence>
<dbReference type="Pfam" id="PF00089">
    <property type="entry name" value="Trypsin"/>
    <property type="match status" value="1"/>
</dbReference>
<keyword evidence="4" id="KW-1185">Reference proteome</keyword>
<sequence length="366" mass="37811">MVVSFTPFKLATLSLALLAAGAAQAGPQTPLTGNTSSPSDWHFLPGQSFNGVVGALDGVARLSFTKPSGASYACSGSLLAGGAYVLTAAHCADSFTSMKVDFGWADGKAQVSRTVAVKDSIVNPNWRGQLDTGADMALLRLSAPVTGIAGYHLSTTNDVGKDFLMAGYGTTSVGGSNAETGWGDRRFGHYGYNTFDVDSATFNRVTSQYVGDALGGYDPAYYAPGTTYMSDFDDGGSNRNTLGRIAGSTGNAWSSGLGQGANEALIAGGDSGGGDFVWNGKEWLLSAVHSWGWQGSEVCPAFGLNNCDASASNSSSFGDLSGSSATFSHIAWINQVTAVPEPETYAMMLSGMALLGALARRRKQPA</sequence>
<dbReference type="InterPro" id="IPR018114">
    <property type="entry name" value="TRYPSIN_HIS"/>
</dbReference>
<dbReference type="InterPro" id="IPR009003">
    <property type="entry name" value="Peptidase_S1_PA"/>
</dbReference>
<dbReference type="PANTHER" id="PTHR24260:SF132">
    <property type="entry name" value="PEPTIDASE S1 DOMAIN-CONTAINING PROTEIN"/>
    <property type="match status" value="1"/>
</dbReference>
<dbReference type="NCBIfam" id="TIGR02595">
    <property type="entry name" value="PEP_CTERM"/>
    <property type="match status" value="1"/>
</dbReference>
<organism evidence="3 4">
    <name type="scientific">Rugamonas rubra</name>
    <dbReference type="NCBI Taxonomy" id="758825"/>
    <lineage>
        <taxon>Bacteria</taxon>
        <taxon>Pseudomonadati</taxon>
        <taxon>Pseudomonadota</taxon>
        <taxon>Betaproteobacteria</taxon>
        <taxon>Burkholderiales</taxon>
        <taxon>Oxalobacteraceae</taxon>
        <taxon>Telluria group</taxon>
        <taxon>Rugamonas</taxon>
    </lineage>
</organism>
<dbReference type="Gene3D" id="2.40.10.10">
    <property type="entry name" value="Trypsin-like serine proteases"/>
    <property type="match status" value="1"/>
</dbReference>
<reference evidence="3 4" key="1">
    <citation type="submission" date="2016-10" db="EMBL/GenBank/DDBJ databases">
        <authorList>
            <person name="de Groot N.N."/>
        </authorList>
    </citation>
    <scope>NUCLEOTIDE SEQUENCE [LARGE SCALE GENOMIC DNA]</scope>
    <source>
        <strain evidence="3 4">ATCC 43154</strain>
    </source>
</reference>
<dbReference type="AlphaFoldDB" id="A0A1I4JML9"/>
<feature type="domain" description="Peptidase S1" evidence="2">
    <location>
        <begin position="52"/>
        <end position="338"/>
    </location>
</feature>
<dbReference type="STRING" id="758825.SAMN02982985_01108"/>
<dbReference type="SUPFAM" id="SSF50494">
    <property type="entry name" value="Trypsin-like serine proteases"/>
    <property type="match status" value="1"/>
</dbReference>
<dbReference type="PROSITE" id="PS00134">
    <property type="entry name" value="TRYPSIN_HIS"/>
    <property type="match status" value="1"/>
</dbReference>
<evidence type="ECO:0000313" key="3">
    <source>
        <dbReference type="EMBL" id="SFL67790.1"/>
    </source>
</evidence>
<dbReference type="PROSITE" id="PS50240">
    <property type="entry name" value="TRYPSIN_DOM"/>
    <property type="match status" value="1"/>
</dbReference>
<dbReference type="InterPro" id="IPR051333">
    <property type="entry name" value="CLIP_Serine_Protease"/>
</dbReference>
<proteinExistence type="predicted"/>
<evidence type="ECO:0000256" key="1">
    <source>
        <dbReference type="SAM" id="SignalP"/>
    </source>
</evidence>
<dbReference type="OrthoDB" id="9813836at2"/>
<dbReference type="Proteomes" id="UP000199470">
    <property type="component" value="Unassembled WGS sequence"/>
</dbReference>
<feature type="signal peptide" evidence="1">
    <location>
        <begin position="1"/>
        <end position="25"/>
    </location>
</feature>
<dbReference type="GO" id="GO:0004252">
    <property type="term" value="F:serine-type endopeptidase activity"/>
    <property type="evidence" value="ECO:0007669"/>
    <property type="project" value="InterPro"/>
</dbReference>
<gene>
    <name evidence="3" type="ORF">SAMN02982985_01108</name>
</gene>
<feature type="chain" id="PRO_5011630287" evidence="1">
    <location>
        <begin position="26"/>
        <end position="366"/>
    </location>
</feature>
<dbReference type="RefSeq" id="WP_093384771.1">
    <property type="nucleotide sequence ID" value="NZ_FOTW01000006.1"/>
</dbReference>
<keyword evidence="1" id="KW-0732">Signal</keyword>